<dbReference type="GO" id="GO:0003700">
    <property type="term" value="F:DNA-binding transcription factor activity"/>
    <property type="evidence" value="ECO:0007669"/>
    <property type="project" value="TreeGrafter"/>
</dbReference>
<dbReference type="GO" id="GO:0000976">
    <property type="term" value="F:transcription cis-regulatory region binding"/>
    <property type="evidence" value="ECO:0007669"/>
    <property type="project" value="TreeGrafter"/>
</dbReference>
<dbReference type="CDD" id="cd01392">
    <property type="entry name" value="HTH_LacI"/>
    <property type="match status" value="1"/>
</dbReference>
<dbReference type="SUPFAM" id="SSF53822">
    <property type="entry name" value="Periplasmic binding protein-like I"/>
    <property type="match status" value="1"/>
</dbReference>
<dbReference type="InterPro" id="IPR028082">
    <property type="entry name" value="Peripla_BP_I"/>
</dbReference>
<dbReference type="PROSITE" id="PS50932">
    <property type="entry name" value="HTH_LACI_2"/>
    <property type="match status" value="1"/>
</dbReference>
<keyword evidence="1" id="KW-0805">Transcription regulation</keyword>
<dbReference type="InterPro" id="IPR010982">
    <property type="entry name" value="Lambda_DNA-bd_dom_sf"/>
</dbReference>
<dbReference type="PANTHER" id="PTHR30146">
    <property type="entry name" value="LACI-RELATED TRANSCRIPTIONAL REPRESSOR"/>
    <property type="match status" value="1"/>
</dbReference>
<feature type="domain" description="HTH lacI-type" evidence="4">
    <location>
        <begin position="2"/>
        <end position="56"/>
    </location>
</feature>
<reference evidence="5" key="1">
    <citation type="submission" date="2013-03" db="EMBL/GenBank/DDBJ databases">
        <title>Draft genome sequence of the hydrogen-ethanol-producing anaerobic alkalithermophilic Caloramator celere.</title>
        <authorList>
            <person name="Ciranna A."/>
            <person name="Larjo A."/>
            <person name="Kivisto A."/>
            <person name="Santala V."/>
            <person name="Roos C."/>
            <person name="Karp M."/>
        </authorList>
    </citation>
    <scope>NUCLEOTIDE SEQUENCE [LARGE SCALE GENOMIC DNA]</scope>
    <source>
        <strain evidence="5">DSM 8682</strain>
    </source>
</reference>
<dbReference type="AlphaFoldDB" id="R7RQ08"/>
<dbReference type="InterPro" id="IPR046335">
    <property type="entry name" value="LacI/GalR-like_sensor"/>
</dbReference>
<evidence type="ECO:0000259" key="4">
    <source>
        <dbReference type="PROSITE" id="PS50932"/>
    </source>
</evidence>
<dbReference type="SUPFAM" id="SSF47413">
    <property type="entry name" value="lambda repressor-like DNA-binding domains"/>
    <property type="match status" value="1"/>
</dbReference>
<protein>
    <submittedName>
        <fullName evidence="5">Catabolite control protein A</fullName>
    </submittedName>
</protein>
<organism evidence="5 6">
    <name type="scientific">Thermobrachium celere DSM 8682</name>
    <dbReference type="NCBI Taxonomy" id="941824"/>
    <lineage>
        <taxon>Bacteria</taxon>
        <taxon>Bacillati</taxon>
        <taxon>Bacillota</taxon>
        <taxon>Clostridia</taxon>
        <taxon>Eubacteriales</taxon>
        <taxon>Clostridiaceae</taxon>
        <taxon>Thermobrachium</taxon>
    </lineage>
</organism>
<comment type="caution">
    <text evidence="5">The sequence shown here is derived from an EMBL/GenBank/DDBJ whole genome shotgun (WGS) entry which is preliminary data.</text>
</comment>
<accession>R7RQ08</accession>
<evidence type="ECO:0000256" key="2">
    <source>
        <dbReference type="ARBA" id="ARBA00023125"/>
    </source>
</evidence>
<dbReference type="eggNOG" id="COG1609">
    <property type="taxonomic scope" value="Bacteria"/>
</dbReference>
<dbReference type="InterPro" id="IPR000843">
    <property type="entry name" value="HTH_LacI"/>
</dbReference>
<dbReference type="CDD" id="cd19975">
    <property type="entry name" value="PBP1_CcpA-like"/>
    <property type="match status" value="1"/>
</dbReference>
<name>R7RQ08_9CLOT</name>
<dbReference type="Pfam" id="PF00356">
    <property type="entry name" value="LacI"/>
    <property type="match status" value="1"/>
</dbReference>
<gene>
    <name evidence="5" type="ORF">TCEL_01302</name>
</gene>
<sequence length="329" mass="36964">MLNIKDIAKLAGVSPATVSRVINNSANVNEEKRQRVLEVLEQTGYKPNSLARGLLYNKTFTLGVVVPDISNINFSEFVKGIEIEARQNNYNIILMTSGNEPEREVECFEILKEKRVDGIIFAGTILTDRHKLHIDNSTIPFVVFGQDFEYKSLISINIDNIKASYDAVKYLYSKGIKKIAMITGPLWDKAAGYDRYTGFLKASIENGINQRDLIYKEGDFTISSGYEAMKKILKEERVEAVFAANDFMALGAIKYLLDNDVKVPQDIKVVGFDDNPIAKIYTPSLSTVKIDFYRAGVLSVNAIISCINGIEVENKMLLEYEIIERQSSI</sequence>
<dbReference type="PRINTS" id="PR00036">
    <property type="entry name" value="HTHLACI"/>
</dbReference>
<evidence type="ECO:0000256" key="1">
    <source>
        <dbReference type="ARBA" id="ARBA00023015"/>
    </source>
</evidence>
<dbReference type="PANTHER" id="PTHR30146:SF109">
    <property type="entry name" value="HTH-TYPE TRANSCRIPTIONAL REGULATOR GALS"/>
    <property type="match status" value="1"/>
</dbReference>
<evidence type="ECO:0000313" key="5">
    <source>
        <dbReference type="EMBL" id="CDF57388.1"/>
    </source>
</evidence>
<keyword evidence="2" id="KW-0238">DNA-binding</keyword>
<evidence type="ECO:0000256" key="3">
    <source>
        <dbReference type="ARBA" id="ARBA00023163"/>
    </source>
</evidence>
<evidence type="ECO:0000313" key="6">
    <source>
        <dbReference type="Proteomes" id="UP000014923"/>
    </source>
</evidence>
<keyword evidence="6" id="KW-1185">Reference proteome</keyword>
<dbReference type="RefSeq" id="WP_018660485.1">
    <property type="nucleotide sequence ID" value="NZ_HF952018.1"/>
</dbReference>
<dbReference type="EMBL" id="CAVN010000087">
    <property type="protein sequence ID" value="CDF57388.1"/>
    <property type="molecule type" value="Genomic_DNA"/>
</dbReference>
<keyword evidence="3" id="KW-0804">Transcription</keyword>
<dbReference type="SMART" id="SM00354">
    <property type="entry name" value="HTH_LACI"/>
    <property type="match status" value="1"/>
</dbReference>
<dbReference type="PROSITE" id="PS00356">
    <property type="entry name" value="HTH_LACI_1"/>
    <property type="match status" value="1"/>
</dbReference>
<dbReference type="Gene3D" id="1.10.260.40">
    <property type="entry name" value="lambda repressor-like DNA-binding domains"/>
    <property type="match status" value="1"/>
</dbReference>
<dbReference type="Gene3D" id="3.40.50.2300">
    <property type="match status" value="2"/>
</dbReference>
<dbReference type="Proteomes" id="UP000014923">
    <property type="component" value="Unassembled WGS sequence"/>
</dbReference>
<dbReference type="Pfam" id="PF13377">
    <property type="entry name" value="Peripla_BP_3"/>
    <property type="match status" value="1"/>
</dbReference>
<proteinExistence type="predicted"/>
<dbReference type="HOGENOM" id="CLU_037628_6_1_9"/>